<organism evidence="1 2">
    <name type="scientific">Gongylonema pulchrum</name>
    <dbReference type="NCBI Taxonomy" id="637853"/>
    <lineage>
        <taxon>Eukaryota</taxon>
        <taxon>Metazoa</taxon>
        <taxon>Ecdysozoa</taxon>
        <taxon>Nematoda</taxon>
        <taxon>Chromadorea</taxon>
        <taxon>Rhabditida</taxon>
        <taxon>Spirurina</taxon>
        <taxon>Spiruromorpha</taxon>
        <taxon>Spiruroidea</taxon>
        <taxon>Gongylonematidae</taxon>
        <taxon>Gongylonema</taxon>
    </lineage>
</organism>
<sequence length="105" mass="12166">MEELAWSLNSPLWMSLNKQLSVPSSQDVSLGSVEGYSSRLPNVPLAVRYPTSPLKQLGAKRRLSFDDDEMFVEAKRKIPETDERKPMNATTLFFRKVFLFYYLFL</sequence>
<proteinExistence type="predicted"/>
<dbReference type="EMBL" id="UYRT01112007">
    <property type="protein sequence ID" value="VDN45754.1"/>
    <property type="molecule type" value="Genomic_DNA"/>
</dbReference>
<dbReference type="AlphaFoldDB" id="A0A3P7NRA7"/>
<keyword evidence="2" id="KW-1185">Reference proteome</keyword>
<evidence type="ECO:0000313" key="2">
    <source>
        <dbReference type="Proteomes" id="UP000271098"/>
    </source>
</evidence>
<dbReference type="Proteomes" id="UP000271098">
    <property type="component" value="Unassembled WGS sequence"/>
</dbReference>
<protein>
    <submittedName>
        <fullName evidence="1">Uncharacterized protein</fullName>
    </submittedName>
</protein>
<evidence type="ECO:0000313" key="1">
    <source>
        <dbReference type="EMBL" id="VDN45754.1"/>
    </source>
</evidence>
<name>A0A3P7NRA7_9BILA</name>
<accession>A0A3P7NRA7</accession>
<reference evidence="1 2" key="1">
    <citation type="submission" date="2018-11" db="EMBL/GenBank/DDBJ databases">
        <authorList>
            <consortium name="Pathogen Informatics"/>
        </authorList>
    </citation>
    <scope>NUCLEOTIDE SEQUENCE [LARGE SCALE GENOMIC DNA]</scope>
</reference>
<gene>
    <name evidence="1" type="ORF">GPUH_LOCUS26580</name>
</gene>